<protein>
    <recommendedName>
        <fullName evidence="7">Dihydroorotase</fullName>
        <shortName evidence="7">DHOase</shortName>
        <ecNumber evidence="7">3.5.2.3</ecNumber>
    </recommendedName>
</protein>
<feature type="binding site" evidence="7">
    <location>
        <position position="229"/>
    </location>
    <ligand>
        <name>Zn(2+)</name>
        <dbReference type="ChEBI" id="CHEBI:29105"/>
        <label>2</label>
    </ligand>
</feature>
<evidence type="ECO:0000256" key="4">
    <source>
        <dbReference type="ARBA" id="ARBA00022801"/>
    </source>
</evidence>
<feature type="binding site" evidence="7">
    <location>
        <position position="275"/>
    </location>
    <ligand>
        <name>substrate</name>
    </ligand>
</feature>
<dbReference type="GO" id="GO:0004151">
    <property type="term" value="F:dihydroorotase activity"/>
    <property type="evidence" value="ECO:0007669"/>
    <property type="project" value="UniProtKB-EC"/>
</dbReference>
<feature type="binding site" evidence="7">
    <location>
        <position position="302"/>
    </location>
    <ligand>
        <name>Zn(2+)</name>
        <dbReference type="ChEBI" id="CHEBI:29105"/>
        <label>1</label>
    </ligand>
</feature>
<dbReference type="EC" id="3.5.2.3" evidence="7"/>
<gene>
    <name evidence="7" type="primary">pyrC</name>
    <name evidence="10" type="ORF">ACFQ4P_00650</name>
</gene>
<evidence type="ECO:0000256" key="2">
    <source>
        <dbReference type="ARBA" id="ARBA00010286"/>
    </source>
</evidence>
<dbReference type="InterPro" id="IPR032466">
    <property type="entry name" value="Metal_Hydrolase"/>
</dbReference>
<keyword evidence="4 7" id="KW-0378">Hydrolase</keyword>
<dbReference type="SUPFAM" id="SSF51338">
    <property type="entry name" value="Composite domain of metallo-dependent hydrolases"/>
    <property type="match status" value="1"/>
</dbReference>
<evidence type="ECO:0000313" key="11">
    <source>
        <dbReference type="Proteomes" id="UP001597196"/>
    </source>
</evidence>
<comment type="catalytic activity">
    <reaction evidence="7">
        <text>(S)-dihydroorotate + H2O = N-carbamoyl-L-aspartate + H(+)</text>
        <dbReference type="Rhea" id="RHEA:24296"/>
        <dbReference type="ChEBI" id="CHEBI:15377"/>
        <dbReference type="ChEBI" id="CHEBI:15378"/>
        <dbReference type="ChEBI" id="CHEBI:30864"/>
        <dbReference type="ChEBI" id="CHEBI:32814"/>
        <dbReference type="EC" id="3.5.2.3"/>
    </reaction>
</comment>
<dbReference type="Gene3D" id="2.30.40.10">
    <property type="entry name" value="Urease, subunit C, domain 1"/>
    <property type="match status" value="1"/>
</dbReference>
<keyword evidence="5 7" id="KW-0862">Zinc</keyword>
<dbReference type="HAMAP" id="MF_00220_B">
    <property type="entry name" value="PyrC_classI_B"/>
    <property type="match status" value="1"/>
</dbReference>
<dbReference type="NCBIfam" id="TIGR00857">
    <property type="entry name" value="pyrC_multi"/>
    <property type="match status" value="1"/>
</dbReference>
<dbReference type="Gene3D" id="3.20.20.140">
    <property type="entry name" value="Metal-dependent hydrolases"/>
    <property type="match status" value="1"/>
</dbReference>
<comment type="cofactor">
    <cofactor evidence="7">
        <name>Zn(2+)</name>
        <dbReference type="ChEBI" id="CHEBI:29105"/>
    </cofactor>
    <text evidence="7">Binds 2 Zn(2+) ions per subunit.</text>
</comment>
<feature type="binding site" evidence="7">
    <location>
        <position position="57"/>
    </location>
    <ligand>
        <name>Zn(2+)</name>
        <dbReference type="ChEBI" id="CHEBI:29105"/>
        <label>1</label>
    </ligand>
</feature>
<feature type="binding site" evidence="7">
    <location>
        <position position="149"/>
    </location>
    <ligand>
        <name>Zn(2+)</name>
        <dbReference type="ChEBI" id="CHEBI:29105"/>
        <label>1</label>
    </ligand>
</feature>
<dbReference type="RefSeq" id="WP_203625745.1">
    <property type="nucleotide sequence ID" value="NZ_BOLQ01000001.1"/>
</dbReference>
<dbReference type="SUPFAM" id="SSF51556">
    <property type="entry name" value="Metallo-dependent hydrolases"/>
    <property type="match status" value="1"/>
</dbReference>
<name>A0ABW4CFL7_9LACO</name>
<dbReference type="InterPro" id="IPR050138">
    <property type="entry name" value="DHOase/Allantoinase_Hydrolase"/>
</dbReference>
<feature type="binding site" evidence="7">
    <location>
        <position position="149"/>
    </location>
    <ligand>
        <name>Zn(2+)</name>
        <dbReference type="ChEBI" id="CHEBI:29105"/>
        <label>2</label>
    </ligand>
</feature>
<feature type="domain" description="Amidohydrolase 3" evidence="8">
    <location>
        <begin position="250"/>
        <end position="419"/>
    </location>
</feature>
<comment type="similarity">
    <text evidence="2 7">Belongs to the metallo-dependent hydrolases superfamily. DHOase family. Class I DHOase subfamily.</text>
</comment>
<comment type="function">
    <text evidence="1 7">Catalyzes the reversible cyclization of carbamoyl aspartate to dihydroorotate.</text>
</comment>
<evidence type="ECO:0000256" key="5">
    <source>
        <dbReference type="ARBA" id="ARBA00022833"/>
    </source>
</evidence>
<comment type="caution">
    <text evidence="10">The sequence shown here is derived from an EMBL/GenBank/DDBJ whole genome shotgun (WGS) entry which is preliminary data.</text>
</comment>
<keyword evidence="6 7" id="KW-0665">Pyrimidine biosynthesis</keyword>
<dbReference type="CDD" id="cd01317">
    <property type="entry name" value="DHOase_IIa"/>
    <property type="match status" value="1"/>
</dbReference>
<evidence type="ECO:0000256" key="7">
    <source>
        <dbReference type="HAMAP-Rule" id="MF_00220"/>
    </source>
</evidence>
<dbReference type="InterPro" id="IPR024403">
    <property type="entry name" value="DHOase_cat"/>
</dbReference>
<evidence type="ECO:0000313" key="10">
    <source>
        <dbReference type="EMBL" id="MFD1428754.1"/>
    </source>
</evidence>
<feature type="binding site" evidence="7">
    <location>
        <begin position="59"/>
        <end position="61"/>
    </location>
    <ligand>
        <name>substrate</name>
    </ligand>
</feature>
<feature type="binding site" evidence="7">
    <location>
        <begin position="320"/>
        <end position="321"/>
    </location>
    <ligand>
        <name>substrate</name>
    </ligand>
</feature>
<evidence type="ECO:0000256" key="1">
    <source>
        <dbReference type="ARBA" id="ARBA00002368"/>
    </source>
</evidence>
<dbReference type="InterPro" id="IPR002195">
    <property type="entry name" value="Dihydroorotase_CS"/>
</dbReference>
<dbReference type="NCBIfam" id="NF006837">
    <property type="entry name" value="PRK09357.1-2"/>
    <property type="match status" value="1"/>
</dbReference>
<evidence type="ECO:0000256" key="3">
    <source>
        <dbReference type="ARBA" id="ARBA00022723"/>
    </source>
</evidence>
<evidence type="ECO:0000259" key="9">
    <source>
        <dbReference type="Pfam" id="PF12890"/>
    </source>
</evidence>
<dbReference type="PANTHER" id="PTHR43668:SF2">
    <property type="entry name" value="ALLANTOINASE"/>
    <property type="match status" value="1"/>
</dbReference>
<dbReference type="InterPro" id="IPR004722">
    <property type="entry name" value="DHOase"/>
</dbReference>
<sequence length="421" mass="44422">MQTLIQNADLLGEGTLLDVLIDDGVIVALGRGLAHQDGATILDADRQTLLPGLIDVHVHYREPGFEQKETIATGAAAAAHGGFTTTLAMPNLDPVPDTVDHLMPLLAKNASDAKIHVRQFASLTQGRSGNTLVDFQALHDAGAIGFSDDGSGIQNALTMYQAMQAAAKVDAPIAAHIEDASLMQGGVMNAGRIADELGLKGIINQSESSQLARDLDLAAATGVHYHACHISTRQSVELIRAAKKQGVNVTAEVSPHHLLLDETDIHKDDPMMKMNPPLRSRADHLALIEGLADGTLDLIATDHAPHTAADKAGSMATAAFGIVGSETAFATLYTQFVESKMFTLAQLINWMSTNPATLFNLPGGRIAVGAPADLTLVDLTTPYTIDAADFLSKGKNSPFIGREVRGKVRLTLAGGQIAYQA</sequence>
<dbReference type="InterPro" id="IPR013108">
    <property type="entry name" value="Amidohydro_3"/>
</dbReference>
<dbReference type="Pfam" id="PF07969">
    <property type="entry name" value="Amidohydro_3"/>
    <property type="match status" value="1"/>
</dbReference>
<keyword evidence="3 7" id="KW-0479">Metal-binding</keyword>
<dbReference type="Proteomes" id="UP001597196">
    <property type="component" value="Unassembled WGS sequence"/>
</dbReference>
<dbReference type="EMBL" id="JBHTOC010000001">
    <property type="protein sequence ID" value="MFD1428754.1"/>
    <property type="molecule type" value="Genomic_DNA"/>
</dbReference>
<feature type="binding site" evidence="7">
    <location>
        <position position="91"/>
    </location>
    <ligand>
        <name>substrate</name>
    </ligand>
</feature>
<organism evidence="10 11">
    <name type="scientific">Lacticaseibacillus mingshuiensis</name>
    <dbReference type="NCBI Taxonomy" id="2799574"/>
    <lineage>
        <taxon>Bacteria</taxon>
        <taxon>Bacillati</taxon>
        <taxon>Bacillota</taxon>
        <taxon>Bacilli</taxon>
        <taxon>Lactobacillales</taxon>
        <taxon>Lactobacillaceae</taxon>
        <taxon>Lacticaseibacillus</taxon>
    </lineage>
</organism>
<dbReference type="Pfam" id="PF12890">
    <property type="entry name" value="DHOase"/>
    <property type="match status" value="1"/>
</dbReference>
<feature type="domain" description="Dihydroorotase catalytic" evidence="9">
    <location>
        <begin position="48"/>
        <end position="234"/>
    </location>
</feature>
<reference evidence="11" key="1">
    <citation type="journal article" date="2019" name="Int. J. Syst. Evol. Microbiol.">
        <title>The Global Catalogue of Microorganisms (GCM) 10K type strain sequencing project: providing services to taxonomists for standard genome sequencing and annotation.</title>
        <authorList>
            <consortium name="The Broad Institute Genomics Platform"/>
            <consortium name="The Broad Institute Genome Sequencing Center for Infectious Disease"/>
            <person name="Wu L."/>
            <person name="Ma J."/>
        </authorList>
    </citation>
    <scope>NUCLEOTIDE SEQUENCE [LARGE SCALE GENOMIC DNA]</scope>
    <source>
        <strain evidence="11">CCM 8980</strain>
    </source>
</reference>
<keyword evidence="11" id="KW-1185">Reference proteome</keyword>
<comment type="pathway">
    <text evidence="7">Pyrimidine metabolism; UMP biosynthesis via de novo pathway; (S)-dihydroorotate from bicarbonate: step 3/3.</text>
</comment>
<accession>A0ABW4CFL7</accession>
<dbReference type="PANTHER" id="PTHR43668">
    <property type="entry name" value="ALLANTOINASE"/>
    <property type="match status" value="1"/>
</dbReference>
<proteinExistence type="inferred from homology"/>
<feature type="binding site" evidence="7">
    <location>
        <position position="306"/>
    </location>
    <ligand>
        <name>substrate</name>
    </ligand>
</feature>
<dbReference type="PROSITE" id="PS00483">
    <property type="entry name" value="DIHYDROOROTASE_2"/>
    <property type="match status" value="1"/>
</dbReference>
<dbReference type="InterPro" id="IPR011059">
    <property type="entry name" value="Metal-dep_hydrolase_composite"/>
</dbReference>
<feature type="binding site" evidence="7">
    <location>
        <position position="59"/>
    </location>
    <ligand>
        <name>Zn(2+)</name>
        <dbReference type="ChEBI" id="CHEBI:29105"/>
        <label>1</label>
    </ligand>
</feature>
<evidence type="ECO:0000256" key="6">
    <source>
        <dbReference type="ARBA" id="ARBA00022975"/>
    </source>
</evidence>
<feature type="binding site" evidence="7">
    <location>
        <position position="176"/>
    </location>
    <ligand>
        <name>Zn(2+)</name>
        <dbReference type="ChEBI" id="CHEBI:29105"/>
        <label>2</label>
    </ligand>
</feature>
<feature type="active site" evidence="7">
    <location>
        <position position="302"/>
    </location>
</feature>
<evidence type="ECO:0000259" key="8">
    <source>
        <dbReference type="Pfam" id="PF07969"/>
    </source>
</evidence>